<gene>
    <name evidence="1" type="ORF">XENORESO_015720</name>
</gene>
<organism evidence="1 2">
    <name type="scientific">Xenotaenia resolanae</name>
    <dbReference type="NCBI Taxonomy" id="208358"/>
    <lineage>
        <taxon>Eukaryota</taxon>
        <taxon>Metazoa</taxon>
        <taxon>Chordata</taxon>
        <taxon>Craniata</taxon>
        <taxon>Vertebrata</taxon>
        <taxon>Euteleostomi</taxon>
        <taxon>Actinopterygii</taxon>
        <taxon>Neopterygii</taxon>
        <taxon>Teleostei</taxon>
        <taxon>Neoteleostei</taxon>
        <taxon>Acanthomorphata</taxon>
        <taxon>Ovalentaria</taxon>
        <taxon>Atherinomorphae</taxon>
        <taxon>Cyprinodontiformes</taxon>
        <taxon>Goodeidae</taxon>
        <taxon>Xenotaenia</taxon>
    </lineage>
</organism>
<keyword evidence="2" id="KW-1185">Reference proteome</keyword>
<name>A0ABV0WR92_9TELE</name>
<evidence type="ECO:0000313" key="2">
    <source>
        <dbReference type="Proteomes" id="UP001444071"/>
    </source>
</evidence>
<protein>
    <submittedName>
        <fullName evidence="1">Uncharacterized protein</fullName>
    </submittedName>
</protein>
<evidence type="ECO:0000313" key="1">
    <source>
        <dbReference type="EMBL" id="MEQ2272162.1"/>
    </source>
</evidence>
<reference evidence="1 2" key="1">
    <citation type="submission" date="2021-06" db="EMBL/GenBank/DDBJ databases">
        <authorList>
            <person name="Palmer J.M."/>
        </authorList>
    </citation>
    <scope>NUCLEOTIDE SEQUENCE [LARGE SCALE GENOMIC DNA]</scope>
    <source>
        <strain evidence="1 2">XR_2019</strain>
        <tissue evidence="1">Muscle</tissue>
    </source>
</reference>
<dbReference type="Proteomes" id="UP001444071">
    <property type="component" value="Unassembled WGS sequence"/>
</dbReference>
<accession>A0ABV0WR92</accession>
<sequence length="99" mass="10786">MLITIMVPVDMSNGGAMVTQSIGGLLVRNSTHPSRCVLGQGTSPALPADGGQRARWHQLCGSHLCQSAPGQLWLPVCEGAYEWEDDCLYCKDLWSPWTQ</sequence>
<proteinExistence type="predicted"/>
<dbReference type="EMBL" id="JAHRIM010065157">
    <property type="protein sequence ID" value="MEQ2272162.1"/>
    <property type="molecule type" value="Genomic_DNA"/>
</dbReference>
<comment type="caution">
    <text evidence="1">The sequence shown here is derived from an EMBL/GenBank/DDBJ whole genome shotgun (WGS) entry which is preliminary data.</text>
</comment>